<protein>
    <submittedName>
        <fullName evidence="1">Truncated envelope glycoprotein</fullName>
    </submittedName>
</protein>
<keyword evidence="1" id="KW-0261">Viral envelope protein</keyword>
<keyword evidence="1" id="KW-0946">Virion</keyword>
<reference evidence="1" key="1">
    <citation type="journal article" date="2010" name="J. Immunol.">
        <title>Adaptive interactions between HLA and HIV-1: highly divergent selection imposed by HLA class I molecules with common supertype motifs.</title>
        <authorList>
            <person name="John M."/>
            <person name="Heckerman D."/>
            <person name="James I."/>
            <person name="Park L.P."/>
            <person name="Carlson J.M."/>
            <person name="Chopra A."/>
            <person name="Gaudieri S."/>
            <person name="Nolan D."/>
            <person name="Haas D.W."/>
            <person name="Riddler S.A."/>
            <person name="Haubrich R."/>
            <person name="Mallal S."/>
        </authorList>
    </citation>
    <scope>NUCLEOTIDE SEQUENCE</scope>
    <source>
        <strain evidence="1">Y2500TOB8U</strain>
    </source>
</reference>
<proteinExistence type="predicted"/>
<gene>
    <name evidence="1" type="primary">env</name>
</gene>
<organismHost>
    <name type="scientific">Homo sapiens</name>
    <name type="common">Human</name>
    <dbReference type="NCBI Taxonomy" id="9606"/>
</organismHost>
<sequence>MRARVMRKHWRHWWRGGILLLGML</sequence>
<accession>D6NUN2</accession>
<dbReference type="EMBL" id="GU728018">
    <property type="protein sequence ID" value="ADF84061.1"/>
    <property type="molecule type" value="Genomic_RNA"/>
</dbReference>
<dbReference type="GO" id="GO:0019031">
    <property type="term" value="C:viral envelope"/>
    <property type="evidence" value="ECO:0007669"/>
    <property type="project" value="UniProtKB-KW"/>
</dbReference>
<organism evidence="1">
    <name type="scientific">Human immunodeficiency virus type 1</name>
    <name type="common">HIV-1</name>
    <dbReference type="NCBI Taxonomy" id="11676"/>
    <lineage>
        <taxon>Viruses</taxon>
        <taxon>Riboviria</taxon>
        <taxon>Pararnavirae</taxon>
        <taxon>Artverviricota</taxon>
        <taxon>Revtraviricetes</taxon>
        <taxon>Ortervirales</taxon>
        <taxon>Retroviridae</taxon>
        <taxon>Orthoretrovirinae</taxon>
        <taxon>Lentivirus</taxon>
        <taxon>Lentivirus humimdef1</taxon>
    </lineage>
</organism>
<evidence type="ECO:0000313" key="1">
    <source>
        <dbReference type="EMBL" id="ADF84061.1"/>
    </source>
</evidence>
<name>D6NUN2_HV1</name>